<dbReference type="InterPro" id="IPR004170">
    <property type="entry name" value="WWE_dom"/>
</dbReference>
<dbReference type="PROSITE" id="PS50918">
    <property type="entry name" value="WWE"/>
    <property type="match status" value="1"/>
</dbReference>
<keyword evidence="4" id="KW-1185">Reference proteome</keyword>
<proteinExistence type="predicted"/>
<comment type="caution">
    <text evidence="3">The sequence shown here is derived from an EMBL/GenBank/DDBJ whole genome shotgun (WGS) entry which is preliminary data.</text>
</comment>
<name>A0A812NV10_9DINO</name>
<organism evidence="3 4">
    <name type="scientific">Symbiodinium necroappetens</name>
    <dbReference type="NCBI Taxonomy" id="1628268"/>
    <lineage>
        <taxon>Eukaryota</taxon>
        <taxon>Sar</taxon>
        <taxon>Alveolata</taxon>
        <taxon>Dinophyceae</taxon>
        <taxon>Suessiales</taxon>
        <taxon>Symbiodiniaceae</taxon>
        <taxon>Symbiodinium</taxon>
    </lineage>
</organism>
<reference evidence="3" key="1">
    <citation type="submission" date="2021-02" db="EMBL/GenBank/DDBJ databases">
        <authorList>
            <person name="Dougan E. K."/>
            <person name="Rhodes N."/>
            <person name="Thang M."/>
            <person name="Chan C."/>
        </authorList>
    </citation>
    <scope>NUCLEOTIDE SEQUENCE</scope>
</reference>
<feature type="region of interest" description="Disordered" evidence="1">
    <location>
        <begin position="165"/>
        <end position="189"/>
    </location>
</feature>
<dbReference type="OrthoDB" id="442049at2759"/>
<dbReference type="InterPro" id="IPR037197">
    <property type="entry name" value="WWE_dom_sf"/>
</dbReference>
<evidence type="ECO:0000259" key="2">
    <source>
        <dbReference type="PROSITE" id="PS50918"/>
    </source>
</evidence>
<sequence>MGLACRKLRHGSAEAGQPFLPDTNPWRLFQCLNQVWHALESRARGSQIENLAPSNLTWLLWISIDPRSGNIIPYPKEVSRLLEAARQRGDACVSLGSRFFDAHVELGPAPMQRTGRGSRDVRRFSLPSPTEPIRLHVAHTRHRWRIVEADADNAEERVASLPEEVLGSAELSETVTPPAEASPRPQEDDTQVGLWQWCKALQVAPGQAEFLEETEWGLYGEEQNTAIEAAYRAGHEQVDITVGVRQYQIVFDSREDPRLRKRRLVRRRGVHSDELRRRLEEAVPVRTERDQDECMLCLIEFSASPQMPVPLLSEERGLVPDQKSSELSVHPANVRILRRLRRLEGEMKDSAGVSPVLSLDQSVVSNPALARALASESGKTLPGREPLLLQLGNHTARTATTQSVTSLQAQRTLVASSRIASALAAAHLSCPALLQSLEERTLCRDVVSVLRKHRPMALPRSLLSYLQLAGCSTDRAEGGTAARAVSRQLKELLRIGPDSLAPLWILPAGELADIVSSLAELLGDPDALEPHSRARLRRSLLAGLSAVECDSIGAPPPTGWARPLQGAAGAPPTAAELEMLVAGVCWLSRGPSKEVEQA</sequence>
<gene>
    <name evidence="3" type="primary">lgrC</name>
    <name evidence="3" type="ORF">SNEC2469_LOCUS8474</name>
</gene>
<accession>A0A812NV10</accession>
<dbReference type="SUPFAM" id="SSF117839">
    <property type="entry name" value="WWE domain"/>
    <property type="match status" value="1"/>
</dbReference>
<dbReference type="EMBL" id="CAJNJA010013961">
    <property type="protein sequence ID" value="CAE7333032.1"/>
    <property type="molecule type" value="Genomic_DNA"/>
</dbReference>
<evidence type="ECO:0000256" key="1">
    <source>
        <dbReference type="SAM" id="MobiDB-lite"/>
    </source>
</evidence>
<dbReference type="Gene3D" id="3.30.720.50">
    <property type="match status" value="1"/>
</dbReference>
<evidence type="ECO:0000313" key="3">
    <source>
        <dbReference type="EMBL" id="CAE7333032.1"/>
    </source>
</evidence>
<dbReference type="Proteomes" id="UP000601435">
    <property type="component" value="Unassembled WGS sequence"/>
</dbReference>
<protein>
    <submittedName>
        <fullName evidence="3">LgrC protein</fullName>
    </submittedName>
</protein>
<dbReference type="Pfam" id="PF02825">
    <property type="entry name" value="WWE"/>
    <property type="match status" value="1"/>
</dbReference>
<dbReference type="AlphaFoldDB" id="A0A812NV10"/>
<feature type="domain" description="WWE" evidence="2">
    <location>
        <begin position="181"/>
        <end position="272"/>
    </location>
</feature>
<evidence type="ECO:0000313" key="4">
    <source>
        <dbReference type="Proteomes" id="UP000601435"/>
    </source>
</evidence>